<protein>
    <submittedName>
        <fullName evidence="1">Uncharacterized protein</fullName>
    </submittedName>
</protein>
<dbReference type="AlphaFoldDB" id="A0A0B0MEY2"/>
<sequence length="27" mass="3364">MLLYIVAHYQINVETKLIKWWIICCRL</sequence>
<proteinExistence type="predicted"/>
<evidence type="ECO:0000313" key="1">
    <source>
        <dbReference type="EMBL" id="KHG00703.1"/>
    </source>
</evidence>
<organism evidence="1 2">
    <name type="scientific">Gossypium arboreum</name>
    <name type="common">Tree cotton</name>
    <name type="synonym">Gossypium nanking</name>
    <dbReference type="NCBI Taxonomy" id="29729"/>
    <lineage>
        <taxon>Eukaryota</taxon>
        <taxon>Viridiplantae</taxon>
        <taxon>Streptophyta</taxon>
        <taxon>Embryophyta</taxon>
        <taxon>Tracheophyta</taxon>
        <taxon>Spermatophyta</taxon>
        <taxon>Magnoliopsida</taxon>
        <taxon>eudicotyledons</taxon>
        <taxon>Gunneridae</taxon>
        <taxon>Pentapetalae</taxon>
        <taxon>rosids</taxon>
        <taxon>malvids</taxon>
        <taxon>Malvales</taxon>
        <taxon>Malvaceae</taxon>
        <taxon>Malvoideae</taxon>
        <taxon>Gossypium</taxon>
    </lineage>
</organism>
<accession>A0A0B0MEY2</accession>
<comment type="caution">
    <text evidence="1">The sequence shown here is derived from an EMBL/GenBank/DDBJ whole genome shotgun (WGS) entry which is preliminary data.</text>
</comment>
<keyword evidence="2" id="KW-1185">Reference proteome</keyword>
<name>A0A0B0MEY2_GOSAR</name>
<dbReference type="Proteomes" id="UP000032142">
    <property type="component" value="Unassembled WGS sequence"/>
</dbReference>
<reference evidence="2" key="1">
    <citation type="submission" date="2014-09" db="EMBL/GenBank/DDBJ databases">
        <authorList>
            <person name="Mudge J."/>
            <person name="Ramaraj T."/>
            <person name="Lindquist I.E."/>
            <person name="Bharti A.K."/>
            <person name="Sundararajan A."/>
            <person name="Cameron C.T."/>
            <person name="Woodward J.E."/>
            <person name="May G.D."/>
            <person name="Brubaker C."/>
            <person name="Broadhvest J."/>
            <person name="Wilkins T.A."/>
        </authorList>
    </citation>
    <scope>NUCLEOTIDE SEQUENCE</scope>
    <source>
        <strain evidence="2">cv. AKA8401</strain>
    </source>
</reference>
<dbReference type="EMBL" id="JRRC01145111">
    <property type="protein sequence ID" value="KHG00703.1"/>
    <property type="molecule type" value="Genomic_DNA"/>
</dbReference>
<gene>
    <name evidence="1" type="ORF">F383_39035</name>
</gene>
<evidence type="ECO:0000313" key="2">
    <source>
        <dbReference type="Proteomes" id="UP000032142"/>
    </source>
</evidence>